<accession>A0ABY6D065</accession>
<dbReference type="Gene3D" id="2.115.10.20">
    <property type="entry name" value="Glycosyl hydrolase domain, family 43"/>
    <property type="match status" value="2"/>
</dbReference>
<dbReference type="EMBL" id="CP106679">
    <property type="protein sequence ID" value="UXP33885.1"/>
    <property type="molecule type" value="Genomic_DNA"/>
</dbReference>
<sequence>MMKTKLQIAIIPMLLMGFGWANVHSQAKYTAIRQEASQPLITQQMFAEVGVEGEGENINGPSVIRVPDWIRKKDRVNPKAQYYMYFAHHAGDYIRMAWAANIEGPWHLYQIGDQVAMGDRGVLDLGDTVISLNNGVVIPNNHLASPDVHVDDVNQRIIMYFHSGASTYVNGTRVKKQLTYVSYSPYGLEFYDNIQPVFFGPSYFRVFSYKDKIYALDNGATPYRALDADDPWTAPDGFDYTNNLWEKHPDNPFQLDISEQEGKSFNELRIRHTAVRLVGDELHVFYSRRGEMQERILMSTIDLGVGDWTQWDASYPPVEILAPSPGWEGGDLEQVRSKTSSAPENVNQLRDPYVFEDRDGSLYLFYSGRGEDAIGMVEMKYTE</sequence>
<evidence type="ECO:0000256" key="1">
    <source>
        <dbReference type="SAM" id="SignalP"/>
    </source>
</evidence>
<dbReference type="RefSeq" id="WP_262311311.1">
    <property type="nucleotide sequence ID" value="NZ_CP106679.1"/>
</dbReference>
<dbReference type="InterPro" id="IPR023296">
    <property type="entry name" value="Glyco_hydro_beta-prop_sf"/>
</dbReference>
<evidence type="ECO:0000313" key="2">
    <source>
        <dbReference type="EMBL" id="UXP33885.1"/>
    </source>
</evidence>
<feature type="chain" id="PRO_5045346871" description="BNR repeat-containing family member" evidence="1">
    <location>
        <begin position="22"/>
        <end position="383"/>
    </location>
</feature>
<keyword evidence="1" id="KW-0732">Signal</keyword>
<dbReference type="Proteomes" id="UP001065174">
    <property type="component" value="Chromosome"/>
</dbReference>
<gene>
    <name evidence="2" type="ORF">N6H18_07995</name>
</gene>
<organism evidence="2 3">
    <name type="scientific">Reichenbachiella agarivorans</name>
    <dbReference type="NCBI Taxonomy" id="2979464"/>
    <lineage>
        <taxon>Bacteria</taxon>
        <taxon>Pseudomonadati</taxon>
        <taxon>Bacteroidota</taxon>
        <taxon>Cytophagia</taxon>
        <taxon>Cytophagales</taxon>
        <taxon>Reichenbachiellaceae</taxon>
        <taxon>Reichenbachiella</taxon>
    </lineage>
</organism>
<name>A0ABY6D065_9BACT</name>
<proteinExistence type="predicted"/>
<evidence type="ECO:0000313" key="3">
    <source>
        <dbReference type="Proteomes" id="UP001065174"/>
    </source>
</evidence>
<feature type="signal peptide" evidence="1">
    <location>
        <begin position="1"/>
        <end position="21"/>
    </location>
</feature>
<keyword evidence="3" id="KW-1185">Reference proteome</keyword>
<evidence type="ECO:0008006" key="4">
    <source>
        <dbReference type="Google" id="ProtNLM"/>
    </source>
</evidence>
<dbReference type="SUPFAM" id="SSF75005">
    <property type="entry name" value="Arabinanase/levansucrase/invertase"/>
    <property type="match status" value="2"/>
</dbReference>
<reference evidence="2" key="1">
    <citation type="submission" date="2022-09" db="EMBL/GenBank/DDBJ databases">
        <title>Comparative genomics and taxonomic characterization of three novel marine species of genus Reichenbachiella exhibiting antioxidant and polysaccharide degradation activities.</title>
        <authorList>
            <person name="Muhammad N."/>
            <person name="Lee Y.-J."/>
            <person name="Ko J."/>
            <person name="Kim S.-G."/>
        </authorList>
    </citation>
    <scope>NUCLEOTIDE SEQUENCE</scope>
    <source>
        <strain evidence="2">BKB1-1</strain>
    </source>
</reference>
<protein>
    <recommendedName>
        <fullName evidence="4">BNR repeat-containing family member</fullName>
    </recommendedName>
</protein>